<dbReference type="GO" id="GO:0042254">
    <property type="term" value="P:ribosome biogenesis"/>
    <property type="evidence" value="ECO:0007669"/>
    <property type="project" value="UniProtKB-KW"/>
</dbReference>
<dbReference type="GO" id="GO:0008234">
    <property type="term" value="F:cysteine-type peptidase activity"/>
    <property type="evidence" value="ECO:0007669"/>
    <property type="project" value="UniProtKB-KW"/>
</dbReference>
<dbReference type="RefSeq" id="WP_091363599.1">
    <property type="nucleotide sequence ID" value="NZ_CAUWGZ010000003.1"/>
</dbReference>
<keyword evidence="1" id="KW-0690">Ribosome biogenesis</keyword>
<proteinExistence type="inferred from homology"/>
<dbReference type="OrthoDB" id="48998at2"/>
<name>A0A1G5VE69_9FIRM</name>
<dbReference type="Proteomes" id="UP000199689">
    <property type="component" value="Unassembled WGS sequence"/>
</dbReference>
<keyword evidence="4" id="KW-0788">Thiol protease</keyword>
<comment type="similarity">
    <text evidence="5">Belongs to the Prp family.</text>
</comment>
<dbReference type="AlphaFoldDB" id="A0A1G5VE69"/>
<evidence type="ECO:0000256" key="5">
    <source>
        <dbReference type="ARBA" id="ARBA00044503"/>
    </source>
</evidence>
<dbReference type="Pfam" id="PF04327">
    <property type="entry name" value="Peptidase_Prp"/>
    <property type="match status" value="1"/>
</dbReference>
<keyword evidence="2" id="KW-0645">Protease</keyword>
<keyword evidence="3" id="KW-0378">Hydrolase</keyword>
<dbReference type="CDD" id="cd16332">
    <property type="entry name" value="Prp-like"/>
    <property type="match status" value="1"/>
</dbReference>
<evidence type="ECO:0000256" key="4">
    <source>
        <dbReference type="ARBA" id="ARBA00022807"/>
    </source>
</evidence>
<dbReference type="STRING" id="209880.SAMN02910343_00552"/>
<evidence type="ECO:0000256" key="1">
    <source>
        <dbReference type="ARBA" id="ARBA00022517"/>
    </source>
</evidence>
<evidence type="ECO:0000256" key="2">
    <source>
        <dbReference type="ARBA" id="ARBA00022670"/>
    </source>
</evidence>
<organism evidence="7 8">
    <name type="scientific">Allisonella histaminiformans</name>
    <dbReference type="NCBI Taxonomy" id="209880"/>
    <lineage>
        <taxon>Bacteria</taxon>
        <taxon>Bacillati</taxon>
        <taxon>Bacillota</taxon>
        <taxon>Negativicutes</taxon>
        <taxon>Veillonellales</taxon>
        <taxon>Veillonellaceae</taxon>
        <taxon>Allisonella</taxon>
    </lineage>
</organism>
<evidence type="ECO:0000256" key="6">
    <source>
        <dbReference type="ARBA" id="ARBA00044538"/>
    </source>
</evidence>
<accession>A0A1G5VE69</accession>
<dbReference type="InterPro" id="IPR036764">
    <property type="entry name" value="Peptidase_Prp_sf"/>
</dbReference>
<dbReference type="Gene3D" id="3.30.70.1490">
    <property type="entry name" value="Cysteine protease Prp"/>
    <property type="match status" value="1"/>
</dbReference>
<gene>
    <name evidence="7" type="ORF">SAMN02910343_00552</name>
</gene>
<reference evidence="7 8" key="1">
    <citation type="submission" date="2016-10" db="EMBL/GenBank/DDBJ databases">
        <authorList>
            <person name="de Groot N.N."/>
        </authorList>
    </citation>
    <scope>NUCLEOTIDE SEQUENCE [LARGE SCALE GENOMIC DNA]</scope>
    <source>
        <strain evidence="7 8">DSM 15230</strain>
    </source>
</reference>
<sequence>MITVETWRKQGGHICRFRISGHADAEDSQLGYDIVCASVSAISLTCAFGLQDVLHVKGRYDSRSGYLLVDIGDNADRYTEAVIQTMLAGLSKVQQQFPERIKMKNLRR</sequence>
<dbReference type="InterPro" id="IPR007422">
    <property type="entry name" value="Peptidase_Prp"/>
</dbReference>
<dbReference type="GO" id="GO:0006508">
    <property type="term" value="P:proteolysis"/>
    <property type="evidence" value="ECO:0007669"/>
    <property type="project" value="UniProtKB-KW"/>
</dbReference>
<dbReference type="PANTHER" id="PTHR39178">
    <property type="entry name" value="HYPOTHETICAL RIBOSOME-ASSOCIATED PROTEIN"/>
    <property type="match status" value="1"/>
</dbReference>
<evidence type="ECO:0000256" key="3">
    <source>
        <dbReference type="ARBA" id="ARBA00022801"/>
    </source>
</evidence>
<dbReference type="GeneID" id="87755592"/>
<dbReference type="EMBL" id="FMXA01000006">
    <property type="protein sequence ID" value="SDA43716.1"/>
    <property type="molecule type" value="Genomic_DNA"/>
</dbReference>
<dbReference type="SUPFAM" id="SSF118010">
    <property type="entry name" value="TM1457-like"/>
    <property type="match status" value="1"/>
</dbReference>
<dbReference type="PANTHER" id="PTHR39178:SF1">
    <property type="entry name" value="RIBOSOMAL-PROCESSING CYSTEINE PROTEASE PRP"/>
    <property type="match status" value="1"/>
</dbReference>
<evidence type="ECO:0000313" key="7">
    <source>
        <dbReference type="EMBL" id="SDA43716.1"/>
    </source>
</evidence>
<protein>
    <recommendedName>
        <fullName evidence="6">Ribosomal processing cysteine protease Prp</fullName>
    </recommendedName>
</protein>
<keyword evidence="8" id="KW-1185">Reference proteome</keyword>
<evidence type="ECO:0000313" key="8">
    <source>
        <dbReference type="Proteomes" id="UP000199689"/>
    </source>
</evidence>